<feature type="binding site" evidence="9">
    <location>
        <begin position="240"/>
        <end position="241"/>
    </location>
    <ligand>
        <name>cob(II)alamin</name>
        <dbReference type="ChEBI" id="CHEBI:16304"/>
    </ligand>
</feature>
<evidence type="ECO:0000256" key="9">
    <source>
        <dbReference type="HAMAP-Rule" id="MF_00916"/>
    </source>
</evidence>
<dbReference type="PANTHER" id="PTHR30002:SF4">
    <property type="entry name" value="EPOXYQUEUOSINE REDUCTASE"/>
    <property type="match status" value="1"/>
</dbReference>
<evidence type="ECO:0000259" key="11">
    <source>
        <dbReference type="PROSITE" id="PS51379"/>
    </source>
</evidence>
<dbReference type="EC" id="1.17.99.6" evidence="9"/>
<keyword evidence="1 9" id="KW-0004">4Fe-4S</keyword>
<feature type="binding site" evidence="9">
    <location>
        <position position="187"/>
    </location>
    <ligand>
        <name>[4Fe-4S] cluster</name>
        <dbReference type="ChEBI" id="CHEBI:49883"/>
        <label>1</label>
    </ligand>
</feature>
<keyword evidence="2 9" id="KW-0963">Cytoplasm</keyword>
<comment type="cofactor">
    <cofactor evidence="9">
        <name>cob(II)alamin</name>
        <dbReference type="ChEBI" id="CHEBI:16304"/>
    </cofactor>
</comment>
<feature type="binding site" evidence="9">
    <location>
        <position position="154"/>
    </location>
    <ligand>
        <name>cob(II)alamin</name>
        <dbReference type="ChEBI" id="CHEBI:16304"/>
    </ligand>
</feature>
<dbReference type="NCBIfam" id="TIGR00276">
    <property type="entry name" value="tRNA epoxyqueuosine(34) reductase QueG"/>
    <property type="match status" value="1"/>
</dbReference>
<evidence type="ECO:0000256" key="5">
    <source>
        <dbReference type="ARBA" id="ARBA00022785"/>
    </source>
</evidence>
<dbReference type="GO" id="GO:0051539">
    <property type="term" value="F:4 iron, 4 sulfur cluster binding"/>
    <property type="evidence" value="ECO:0007669"/>
    <property type="project" value="UniProtKB-KW"/>
</dbReference>
<comment type="function">
    <text evidence="9">Catalyzes the conversion of epoxyqueuosine (oQ) to queuosine (Q), which is a hypermodified base found in the wobble positions of tRNA(Asp), tRNA(Asn), tRNA(His) and tRNA(Tyr).</text>
</comment>
<dbReference type="SUPFAM" id="SSF46548">
    <property type="entry name" value="alpha-helical ferredoxin"/>
    <property type="match status" value="1"/>
</dbReference>
<feature type="binding site" evidence="9">
    <location>
        <position position="215"/>
    </location>
    <ligand>
        <name>cob(II)alamin</name>
        <dbReference type="ChEBI" id="CHEBI:16304"/>
    </ligand>
</feature>
<feature type="binding site" evidence="9">
    <location>
        <position position="133"/>
    </location>
    <ligand>
        <name>cob(II)alamin</name>
        <dbReference type="ChEBI" id="CHEBI:16304"/>
    </ligand>
</feature>
<dbReference type="PROSITE" id="PS00198">
    <property type="entry name" value="4FE4S_FER_1"/>
    <property type="match status" value="1"/>
</dbReference>
<evidence type="ECO:0000256" key="3">
    <source>
        <dbReference type="ARBA" id="ARBA00022694"/>
    </source>
</evidence>
<feature type="binding site" evidence="9">
    <location>
        <position position="247"/>
    </location>
    <ligand>
        <name>[4Fe-4S] cluster</name>
        <dbReference type="ChEBI" id="CHEBI:49883"/>
        <label>1</label>
    </ligand>
</feature>
<proteinExistence type="inferred from homology"/>
<feature type="binding site" evidence="9">
    <location>
        <position position="168"/>
    </location>
    <ligand>
        <name>cob(II)alamin</name>
        <dbReference type="ChEBI" id="CHEBI:16304"/>
    </ligand>
</feature>
<dbReference type="GO" id="GO:0005737">
    <property type="term" value="C:cytoplasm"/>
    <property type="evidence" value="ECO:0007669"/>
    <property type="project" value="UniProtKB-SubCell"/>
</dbReference>
<dbReference type="GO" id="GO:0046872">
    <property type="term" value="F:metal ion binding"/>
    <property type="evidence" value="ECO:0007669"/>
    <property type="project" value="UniProtKB-KW"/>
</dbReference>
<comment type="subunit">
    <text evidence="9">Monomer.</text>
</comment>
<feature type="binding site" evidence="9">
    <location>
        <position position="60"/>
    </location>
    <ligand>
        <name>cob(II)alamin</name>
        <dbReference type="ChEBI" id="CHEBI:16304"/>
    </ligand>
</feature>
<protein>
    <recommendedName>
        <fullName evidence="9">Epoxyqueuosine reductase</fullName>
        <ecNumber evidence="9">1.17.99.6</ecNumber>
    </recommendedName>
    <alternativeName>
        <fullName evidence="9">Queuosine biosynthesis protein QueG</fullName>
    </alternativeName>
</protein>
<feature type="binding site" evidence="9">
    <location>
        <position position="190"/>
    </location>
    <ligand>
        <name>[4Fe-4S] cluster</name>
        <dbReference type="ChEBI" id="CHEBI:49883"/>
        <label>1</label>
    </ligand>
</feature>
<evidence type="ECO:0000256" key="2">
    <source>
        <dbReference type="ARBA" id="ARBA00022490"/>
    </source>
</evidence>
<keyword evidence="4 9" id="KW-0479">Metal-binding</keyword>
<dbReference type="InterPro" id="IPR004453">
    <property type="entry name" value="QueG"/>
</dbReference>
<keyword evidence="8 9" id="KW-0411">Iron-sulfur</keyword>
<comment type="pathway">
    <text evidence="9">tRNA modification; tRNA-queuosine biosynthesis.</text>
</comment>
<evidence type="ECO:0000313" key="13">
    <source>
        <dbReference type="Proteomes" id="UP000697710"/>
    </source>
</evidence>
<dbReference type="PROSITE" id="PS51379">
    <property type="entry name" value="4FE4S_FER_2"/>
    <property type="match status" value="1"/>
</dbReference>
<evidence type="ECO:0000313" key="12">
    <source>
        <dbReference type="EMBL" id="MCA9729272.1"/>
    </source>
</evidence>
<dbReference type="GO" id="GO:0008616">
    <property type="term" value="P:tRNA queuosine(34) biosynthetic process"/>
    <property type="evidence" value="ECO:0007669"/>
    <property type="project" value="UniProtKB-UniRule"/>
</dbReference>
<feature type="compositionally biased region" description="Basic and acidic residues" evidence="10">
    <location>
        <begin position="299"/>
        <end position="316"/>
    </location>
</feature>
<feature type="active site" description="Proton donor" evidence="9">
    <location>
        <position position="133"/>
    </location>
</feature>
<name>A0A956M282_UNCEI</name>
<comment type="subcellular location">
    <subcellularLocation>
        <location evidence="9">Cytoplasm</location>
    </subcellularLocation>
</comment>
<keyword evidence="9" id="KW-0846">Cobalamin</keyword>
<feature type="domain" description="4Fe-4S ferredoxin-type" evidence="11">
    <location>
        <begin position="175"/>
        <end position="207"/>
    </location>
</feature>
<keyword evidence="5 9" id="KW-0671">Queuosine biosynthesis</keyword>
<dbReference type="AlphaFoldDB" id="A0A956M282"/>
<feature type="binding site" evidence="9">
    <location>
        <position position="197"/>
    </location>
    <ligand>
        <name>[4Fe-4S] cluster</name>
        <dbReference type="ChEBI" id="CHEBI:49883"/>
        <label>2</label>
    </ligand>
</feature>
<reference evidence="12" key="1">
    <citation type="submission" date="2020-04" db="EMBL/GenBank/DDBJ databases">
        <authorList>
            <person name="Zhang T."/>
        </authorList>
    </citation>
    <scope>NUCLEOTIDE SEQUENCE</scope>
    <source>
        <strain evidence="12">HKST-UBA01</strain>
    </source>
</reference>
<evidence type="ECO:0000256" key="1">
    <source>
        <dbReference type="ARBA" id="ARBA00022485"/>
    </source>
</evidence>
<evidence type="ECO:0000256" key="8">
    <source>
        <dbReference type="ARBA" id="ARBA00023014"/>
    </source>
</evidence>
<comment type="caution">
    <text evidence="9">Lacks conserved residue(s) required for the propagation of feature annotation.</text>
</comment>
<dbReference type="Proteomes" id="UP000697710">
    <property type="component" value="Unassembled WGS sequence"/>
</dbReference>
<reference evidence="12" key="2">
    <citation type="journal article" date="2021" name="Microbiome">
        <title>Successional dynamics and alternative stable states in a saline activated sludge microbial community over 9 years.</title>
        <authorList>
            <person name="Wang Y."/>
            <person name="Ye J."/>
            <person name="Ju F."/>
            <person name="Liu L."/>
            <person name="Boyd J.A."/>
            <person name="Deng Y."/>
            <person name="Parks D.H."/>
            <person name="Jiang X."/>
            <person name="Yin X."/>
            <person name="Woodcroft B.J."/>
            <person name="Tyson G.W."/>
            <person name="Hugenholtz P."/>
            <person name="Polz M.F."/>
            <person name="Zhang T."/>
        </authorList>
    </citation>
    <scope>NUCLEOTIDE SEQUENCE</scope>
    <source>
        <strain evidence="12">HKST-UBA01</strain>
    </source>
</reference>
<dbReference type="Gene3D" id="3.30.70.20">
    <property type="match status" value="1"/>
</dbReference>
<accession>A0A956M282</accession>
<feature type="binding site" evidence="9">
    <location>
        <position position="193"/>
    </location>
    <ligand>
        <name>[4Fe-4S] cluster</name>
        <dbReference type="ChEBI" id="CHEBI:49883"/>
        <label>1</label>
    </ligand>
</feature>
<feature type="binding site" evidence="9">
    <location>
        <position position="243"/>
    </location>
    <ligand>
        <name>[4Fe-4S] cluster</name>
        <dbReference type="ChEBI" id="CHEBI:49883"/>
        <label>2</label>
    </ligand>
</feature>
<evidence type="ECO:0000256" key="10">
    <source>
        <dbReference type="SAM" id="MobiDB-lite"/>
    </source>
</evidence>
<keyword evidence="9" id="KW-0170">Cobalt</keyword>
<organism evidence="12 13">
    <name type="scientific">Eiseniibacteriota bacterium</name>
    <dbReference type="NCBI Taxonomy" id="2212470"/>
    <lineage>
        <taxon>Bacteria</taxon>
        <taxon>Candidatus Eiseniibacteriota</taxon>
    </lineage>
</organism>
<feature type="region of interest" description="Disordered" evidence="10">
    <location>
        <begin position="299"/>
        <end position="331"/>
    </location>
</feature>
<comment type="similarity">
    <text evidence="9">Belongs to the QueG family.</text>
</comment>
<feature type="binding site" evidence="9">
    <location>
        <position position="240"/>
    </location>
    <ligand>
        <name>[4Fe-4S] cluster</name>
        <dbReference type="ChEBI" id="CHEBI:49883"/>
        <label>2</label>
    </ligand>
</feature>
<comment type="caution">
    <text evidence="12">The sequence shown here is derived from an EMBL/GenBank/DDBJ whole genome shotgun (WGS) entry which is preliminary data.</text>
</comment>
<dbReference type="HAMAP" id="MF_00916">
    <property type="entry name" value="QueG"/>
    <property type="match status" value="1"/>
</dbReference>
<dbReference type="Pfam" id="PF13484">
    <property type="entry name" value="Fer4_16"/>
    <property type="match status" value="1"/>
</dbReference>
<dbReference type="InterPro" id="IPR017896">
    <property type="entry name" value="4Fe4S_Fe-S-bd"/>
</dbReference>
<feature type="binding site" evidence="9">
    <location>
        <position position="157"/>
    </location>
    <ligand>
        <name>cob(II)alamin</name>
        <dbReference type="ChEBI" id="CHEBI:16304"/>
    </ligand>
</feature>
<dbReference type="GO" id="GO:0052693">
    <property type="term" value="F:epoxyqueuosine reductase activity"/>
    <property type="evidence" value="ECO:0007669"/>
    <property type="project" value="UniProtKB-UniRule"/>
</dbReference>
<comment type="cofactor">
    <cofactor evidence="9">
        <name>[4Fe-4S] cluster</name>
        <dbReference type="ChEBI" id="CHEBI:49883"/>
    </cofactor>
    <text evidence="9">Binds 2 [4Fe-4S] clusters per monomer.</text>
</comment>
<dbReference type="InterPro" id="IPR017900">
    <property type="entry name" value="4Fe4S_Fe_S_CS"/>
</dbReference>
<evidence type="ECO:0000256" key="7">
    <source>
        <dbReference type="ARBA" id="ARBA00023004"/>
    </source>
</evidence>
<sequence length="331" mass="36665">MSEPSLDKDQVRAWSRELGFEAVGFAPAEEPPDARDRLQSWLDRGYHASMAWMAREPVRRVDPERILEGARSVIVTALVYDRPEPVPAAPALPRIARYARGDDYHEVVGEKLHALADRIRAHHPEARVRIACDTSAILEKAFGVAAGLGWLGKNTCLLHPKLGSWFFLGEIFTTLAVSADPAVTDLCGSCRRCLDVCPTDAFPQPYVLDANRCLSYRNIEHRGAFPTGWGESLGDWLVGCDLCQDVCPWNRKAPFSPEERFAPRPELTRTTAEEWESLDDAGYRARVKGTAITRIKAADMRRNAGAVRENRSRASADADGMSPPRSEPGDG</sequence>
<keyword evidence="7 9" id="KW-0408">Iron</keyword>
<dbReference type="InterPro" id="IPR013542">
    <property type="entry name" value="QueG_DUF1730"/>
</dbReference>
<feature type="binding site" evidence="9">
    <location>
        <position position="213"/>
    </location>
    <ligand>
        <name>[4Fe-4S] cluster</name>
        <dbReference type="ChEBI" id="CHEBI:49883"/>
        <label>2</label>
    </ligand>
</feature>
<dbReference type="PANTHER" id="PTHR30002">
    <property type="entry name" value="EPOXYQUEUOSINE REDUCTASE"/>
    <property type="match status" value="1"/>
</dbReference>
<dbReference type="Pfam" id="PF08331">
    <property type="entry name" value="QueG_DUF1730"/>
    <property type="match status" value="1"/>
</dbReference>
<comment type="catalytic activity">
    <reaction evidence="9">
        <text>epoxyqueuosine(34) in tRNA + AH2 = queuosine(34) in tRNA + A + H2O</text>
        <dbReference type="Rhea" id="RHEA:32159"/>
        <dbReference type="Rhea" id="RHEA-COMP:18571"/>
        <dbReference type="Rhea" id="RHEA-COMP:18582"/>
        <dbReference type="ChEBI" id="CHEBI:13193"/>
        <dbReference type="ChEBI" id="CHEBI:15377"/>
        <dbReference type="ChEBI" id="CHEBI:17499"/>
        <dbReference type="ChEBI" id="CHEBI:194431"/>
        <dbReference type="ChEBI" id="CHEBI:194443"/>
        <dbReference type="EC" id="1.17.99.6"/>
    </reaction>
</comment>
<dbReference type="EMBL" id="JAGQHR010000630">
    <property type="protein sequence ID" value="MCA9729272.1"/>
    <property type="molecule type" value="Genomic_DNA"/>
</dbReference>
<evidence type="ECO:0000256" key="6">
    <source>
        <dbReference type="ARBA" id="ARBA00023002"/>
    </source>
</evidence>
<evidence type="ECO:0000256" key="4">
    <source>
        <dbReference type="ARBA" id="ARBA00022723"/>
    </source>
</evidence>
<keyword evidence="6 9" id="KW-0560">Oxidoreductase</keyword>
<keyword evidence="3 9" id="KW-0819">tRNA processing</keyword>
<dbReference type="GO" id="GO:0031419">
    <property type="term" value="F:cobalamin binding"/>
    <property type="evidence" value="ECO:0007669"/>
    <property type="project" value="UniProtKB-KW"/>
</dbReference>
<gene>
    <name evidence="9 12" type="primary">queG</name>
    <name evidence="12" type="ORF">KC729_16410</name>
</gene>